<evidence type="ECO:0000256" key="8">
    <source>
        <dbReference type="ARBA" id="ARBA00022989"/>
    </source>
</evidence>
<gene>
    <name evidence="14" type="ORF">AYR63_11795</name>
</gene>
<evidence type="ECO:0000256" key="10">
    <source>
        <dbReference type="ARBA" id="ARBA00023136"/>
    </source>
</evidence>
<keyword evidence="4" id="KW-0633">Potassium transport</keyword>
<dbReference type="AlphaFoldDB" id="A0A1B2J086"/>
<dbReference type="Proteomes" id="UP000093267">
    <property type="component" value="Chromosome"/>
</dbReference>
<keyword evidence="7" id="KW-0630">Potassium</keyword>
<keyword evidence="10 13" id="KW-0472">Membrane</keyword>
<keyword evidence="15" id="KW-1185">Reference proteome</keyword>
<feature type="transmembrane region" description="Helical" evidence="13">
    <location>
        <begin position="80"/>
        <end position="100"/>
    </location>
</feature>
<evidence type="ECO:0000256" key="11">
    <source>
        <dbReference type="ARBA" id="ARBA00023303"/>
    </source>
</evidence>
<evidence type="ECO:0000256" key="9">
    <source>
        <dbReference type="ARBA" id="ARBA00023065"/>
    </source>
</evidence>
<feature type="transmembrane region" description="Helical" evidence="13">
    <location>
        <begin position="40"/>
        <end position="59"/>
    </location>
</feature>
<feature type="transmembrane region" description="Helical" evidence="13">
    <location>
        <begin position="106"/>
        <end position="127"/>
    </location>
</feature>
<reference evidence="14 15" key="1">
    <citation type="submission" date="2016-03" db="EMBL/GenBank/DDBJ databases">
        <title>Pediococcus and Lactobacillus from brewery environment - whole genome sequencing and assembly.</title>
        <authorList>
            <person name="Behr J."/>
            <person name="Geissler A.J."/>
            <person name="Vogel R.F."/>
        </authorList>
    </citation>
    <scope>NUCLEOTIDE SEQUENCE [LARGE SCALE GENOMIC DNA]</scope>
    <source>
        <strain evidence="14 15">TMW 1.1995</strain>
    </source>
</reference>
<proteinExistence type="inferred from homology"/>
<protein>
    <recommendedName>
        <fullName evidence="16">Integral membrane protein</fullName>
    </recommendedName>
</protein>
<feature type="transmembrane region" description="Helical" evidence="13">
    <location>
        <begin position="12"/>
        <end position="28"/>
    </location>
</feature>
<evidence type="ECO:0000256" key="3">
    <source>
        <dbReference type="ARBA" id="ARBA00022448"/>
    </source>
</evidence>
<evidence type="ECO:0000256" key="12">
    <source>
        <dbReference type="ARBA" id="ARBA00034430"/>
    </source>
</evidence>
<feature type="transmembrane region" description="Helical" evidence="13">
    <location>
        <begin position="147"/>
        <end position="167"/>
    </location>
</feature>
<dbReference type="Pfam" id="PF06736">
    <property type="entry name" value="TMEM175"/>
    <property type="match status" value="1"/>
</dbReference>
<name>A0A1B2J086_9LACO</name>
<keyword evidence="11" id="KW-0407">Ion channel</keyword>
<keyword evidence="9" id="KW-0406">Ion transport</keyword>
<dbReference type="InterPro" id="IPR010617">
    <property type="entry name" value="TMEM175-like"/>
</dbReference>
<dbReference type="STRING" id="240427.AYR62_04760"/>
<evidence type="ECO:0000313" key="14">
    <source>
        <dbReference type="EMBL" id="ANZ67746.1"/>
    </source>
</evidence>
<keyword evidence="5 13" id="KW-0812">Transmembrane</keyword>
<dbReference type="GO" id="GO:0015252">
    <property type="term" value="F:proton channel activity"/>
    <property type="evidence" value="ECO:0007669"/>
    <property type="project" value="InterPro"/>
</dbReference>
<keyword evidence="6" id="KW-0631">Potassium channel</keyword>
<comment type="subcellular location">
    <subcellularLocation>
        <location evidence="1">Membrane</location>
        <topology evidence="1">Multi-pass membrane protein</topology>
    </subcellularLocation>
</comment>
<comment type="catalytic activity">
    <reaction evidence="12">
        <text>K(+)(in) = K(+)(out)</text>
        <dbReference type="Rhea" id="RHEA:29463"/>
        <dbReference type="ChEBI" id="CHEBI:29103"/>
    </reaction>
</comment>
<dbReference type="GO" id="GO:0005267">
    <property type="term" value="F:potassium channel activity"/>
    <property type="evidence" value="ECO:0007669"/>
    <property type="project" value="UniProtKB-KW"/>
</dbReference>
<evidence type="ECO:0000256" key="13">
    <source>
        <dbReference type="SAM" id="Phobius"/>
    </source>
</evidence>
<organism evidence="14 15">
    <name type="scientific">Secundilactobacillus paracollinoides</name>
    <dbReference type="NCBI Taxonomy" id="240427"/>
    <lineage>
        <taxon>Bacteria</taxon>
        <taxon>Bacillati</taxon>
        <taxon>Bacillota</taxon>
        <taxon>Bacilli</taxon>
        <taxon>Lactobacillales</taxon>
        <taxon>Lactobacillaceae</taxon>
        <taxon>Secundilactobacillus</taxon>
    </lineage>
</organism>
<sequence>MNRGRIEAFTDAVLAIILTIMILEFKVPESFQLSAMLAQLPYLISYAIGYLFIGTAWYNHHYMFTQTRHITRDIYWTNNFWMFTTSFLPVATAWVGRGINKQGPEVFYFIVYSAWSFAYVELSRSLIKANEASGHPEVATNIKRMNIYRYLTNWKLVLIQTIVMVIILMYLPALQMVVVVMQIVLVGMRFNEDSDRLDG</sequence>
<dbReference type="RefSeq" id="WP_065902991.1">
    <property type="nucleotide sequence ID" value="NZ_CP014912.1"/>
</dbReference>
<accession>A0A1B2J086</accession>
<keyword evidence="8 13" id="KW-1133">Transmembrane helix</keyword>
<evidence type="ECO:0000256" key="6">
    <source>
        <dbReference type="ARBA" id="ARBA00022826"/>
    </source>
</evidence>
<evidence type="ECO:0000256" key="5">
    <source>
        <dbReference type="ARBA" id="ARBA00022692"/>
    </source>
</evidence>
<comment type="similarity">
    <text evidence="2">Belongs to the TMEM175 family.</text>
</comment>
<evidence type="ECO:0000256" key="4">
    <source>
        <dbReference type="ARBA" id="ARBA00022538"/>
    </source>
</evidence>
<evidence type="ECO:0000313" key="15">
    <source>
        <dbReference type="Proteomes" id="UP000093267"/>
    </source>
</evidence>
<evidence type="ECO:0000256" key="7">
    <source>
        <dbReference type="ARBA" id="ARBA00022958"/>
    </source>
</evidence>
<evidence type="ECO:0000256" key="1">
    <source>
        <dbReference type="ARBA" id="ARBA00004141"/>
    </source>
</evidence>
<dbReference type="GO" id="GO:0016020">
    <property type="term" value="C:membrane"/>
    <property type="evidence" value="ECO:0007669"/>
    <property type="project" value="UniProtKB-SubCell"/>
</dbReference>
<dbReference type="EMBL" id="CP014924">
    <property type="protein sequence ID" value="ANZ67746.1"/>
    <property type="molecule type" value="Genomic_DNA"/>
</dbReference>
<keyword evidence="3" id="KW-0813">Transport</keyword>
<dbReference type="OrthoDB" id="7626281at2"/>
<evidence type="ECO:0008006" key="16">
    <source>
        <dbReference type="Google" id="ProtNLM"/>
    </source>
</evidence>
<evidence type="ECO:0000256" key="2">
    <source>
        <dbReference type="ARBA" id="ARBA00006920"/>
    </source>
</evidence>